<dbReference type="PROSITE" id="PS50859">
    <property type="entry name" value="LONGIN"/>
    <property type="match status" value="1"/>
</dbReference>
<evidence type="ECO:0000256" key="8">
    <source>
        <dbReference type="PROSITE-ProRule" id="PRU00290"/>
    </source>
</evidence>
<evidence type="ECO:0000256" key="4">
    <source>
        <dbReference type="ARBA" id="ARBA00022927"/>
    </source>
</evidence>
<evidence type="ECO:0000256" key="1">
    <source>
        <dbReference type="ARBA" id="ARBA00008025"/>
    </source>
</evidence>
<evidence type="ECO:0000256" key="3">
    <source>
        <dbReference type="ARBA" id="ARBA00022692"/>
    </source>
</evidence>
<gene>
    <name evidence="12" type="ORF">PECAL_2P08250</name>
</gene>
<dbReference type="InterPro" id="IPR051097">
    <property type="entry name" value="Synaptobrevin-like_transport"/>
</dbReference>
<dbReference type="Gene3D" id="3.30.450.50">
    <property type="entry name" value="Longin domain"/>
    <property type="match status" value="1"/>
</dbReference>
<name>A0A8J2SHF1_9STRA</name>
<dbReference type="FunFam" id="1.20.5.110:FF:000004">
    <property type="entry name" value="Vesicle-associated membrane protein 7"/>
    <property type="match status" value="1"/>
</dbReference>
<dbReference type="PANTHER" id="PTHR21136:SF168">
    <property type="entry name" value="VESICLE-ASSOCIATED MEMBRANE PROTEIN 9"/>
    <property type="match status" value="1"/>
</dbReference>
<feature type="domain" description="Longin" evidence="10">
    <location>
        <begin position="7"/>
        <end position="110"/>
    </location>
</feature>
<evidence type="ECO:0000256" key="2">
    <source>
        <dbReference type="ARBA" id="ARBA00022448"/>
    </source>
</evidence>
<evidence type="ECO:0000256" key="7">
    <source>
        <dbReference type="ARBA" id="ARBA00046280"/>
    </source>
</evidence>
<dbReference type="AlphaFoldDB" id="A0A8J2SHF1"/>
<dbReference type="InterPro" id="IPR010908">
    <property type="entry name" value="Longin_dom"/>
</dbReference>
<dbReference type="Pfam" id="PF13774">
    <property type="entry name" value="Longin"/>
    <property type="match status" value="1"/>
</dbReference>
<dbReference type="Proteomes" id="UP000789595">
    <property type="component" value="Unassembled WGS sequence"/>
</dbReference>
<evidence type="ECO:0000256" key="5">
    <source>
        <dbReference type="ARBA" id="ARBA00022989"/>
    </source>
</evidence>
<dbReference type="FunFam" id="3.30.450.50:FF:000015">
    <property type="entry name" value="Synaptobrevin 2 isoform 1"/>
    <property type="match status" value="1"/>
</dbReference>
<comment type="subcellular location">
    <subcellularLocation>
        <location evidence="7">Endomembrane system</location>
        <topology evidence="7">Single-pass type IV membrane protein</topology>
    </subcellularLocation>
</comment>
<evidence type="ECO:0000259" key="10">
    <source>
        <dbReference type="PROSITE" id="PS50859"/>
    </source>
</evidence>
<feature type="transmembrane region" description="Helical" evidence="9">
    <location>
        <begin position="188"/>
        <end position="212"/>
    </location>
</feature>
<dbReference type="OrthoDB" id="248747at2759"/>
<comment type="caution">
    <text evidence="12">The sequence shown here is derived from an EMBL/GenBank/DDBJ whole genome shotgun (WGS) entry which is preliminary data.</text>
</comment>
<dbReference type="SMART" id="SM01270">
    <property type="entry name" value="Longin"/>
    <property type="match status" value="1"/>
</dbReference>
<dbReference type="EMBL" id="CAKKNE010000002">
    <property type="protein sequence ID" value="CAH0367786.1"/>
    <property type="molecule type" value="Genomic_DNA"/>
</dbReference>
<dbReference type="GO" id="GO:0016020">
    <property type="term" value="C:membrane"/>
    <property type="evidence" value="ECO:0007669"/>
    <property type="project" value="InterPro"/>
</dbReference>
<keyword evidence="5 9" id="KW-1133">Transmembrane helix</keyword>
<dbReference type="InterPro" id="IPR001388">
    <property type="entry name" value="Synaptobrevin-like"/>
</dbReference>
<accession>A0A8J2SHF1</accession>
<evidence type="ECO:0000313" key="13">
    <source>
        <dbReference type="Proteomes" id="UP000789595"/>
    </source>
</evidence>
<evidence type="ECO:0000259" key="11">
    <source>
        <dbReference type="PROSITE" id="PS50892"/>
    </source>
</evidence>
<dbReference type="Gene3D" id="1.20.5.110">
    <property type="match status" value="1"/>
</dbReference>
<keyword evidence="3 9" id="KW-0812">Transmembrane</keyword>
<dbReference type="CDD" id="cd14824">
    <property type="entry name" value="Longin"/>
    <property type="match status" value="1"/>
</dbReference>
<dbReference type="GO" id="GO:0015031">
    <property type="term" value="P:protein transport"/>
    <property type="evidence" value="ECO:0007669"/>
    <property type="project" value="UniProtKB-KW"/>
</dbReference>
<feature type="domain" description="V-SNARE coiled-coil homology" evidence="11">
    <location>
        <begin position="124"/>
        <end position="184"/>
    </location>
</feature>
<evidence type="ECO:0000313" key="12">
    <source>
        <dbReference type="EMBL" id="CAH0367786.1"/>
    </source>
</evidence>
<keyword evidence="2" id="KW-0813">Transport</keyword>
<dbReference type="PANTHER" id="PTHR21136">
    <property type="entry name" value="SNARE PROTEINS"/>
    <property type="match status" value="1"/>
</dbReference>
<dbReference type="PROSITE" id="PS50892">
    <property type="entry name" value="V_SNARE"/>
    <property type="match status" value="1"/>
</dbReference>
<keyword evidence="4" id="KW-0653">Protein transport</keyword>
<dbReference type="PRINTS" id="PR00219">
    <property type="entry name" value="SYNAPTOBREVN"/>
</dbReference>
<dbReference type="InterPro" id="IPR042855">
    <property type="entry name" value="V_SNARE_CC"/>
</dbReference>
<proteinExistence type="inferred from homology"/>
<reference evidence="12" key="1">
    <citation type="submission" date="2021-11" db="EMBL/GenBank/DDBJ databases">
        <authorList>
            <consortium name="Genoscope - CEA"/>
            <person name="William W."/>
        </authorList>
    </citation>
    <scope>NUCLEOTIDE SEQUENCE</scope>
</reference>
<dbReference type="SUPFAM" id="SSF64356">
    <property type="entry name" value="SNARE-like"/>
    <property type="match status" value="1"/>
</dbReference>
<comment type="similarity">
    <text evidence="1">Belongs to the synaptobrevin family.</text>
</comment>
<keyword evidence="8" id="KW-0175">Coiled coil</keyword>
<organism evidence="12 13">
    <name type="scientific">Pelagomonas calceolata</name>
    <dbReference type="NCBI Taxonomy" id="35677"/>
    <lineage>
        <taxon>Eukaryota</taxon>
        <taxon>Sar</taxon>
        <taxon>Stramenopiles</taxon>
        <taxon>Ochrophyta</taxon>
        <taxon>Pelagophyceae</taxon>
        <taxon>Pelagomonadales</taxon>
        <taxon>Pelagomonadaceae</taxon>
        <taxon>Pelagomonas</taxon>
    </lineage>
</organism>
<dbReference type="GO" id="GO:0005737">
    <property type="term" value="C:cytoplasm"/>
    <property type="evidence" value="ECO:0007669"/>
    <property type="project" value="UniProtKB-ARBA"/>
</dbReference>
<dbReference type="Pfam" id="PF00957">
    <property type="entry name" value="Synaptobrevin"/>
    <property type="match status" value="1"/>
</dbReference>
<protein>
    <recommendedName>
        <fullName evidence="14">V-SNARE coiled-coil homology domain-containing protein</fullName>
    </recommendedName>
</protein>
<keyword evidence="13" id="KW-1185">Reference proteome</keyword>
<evidence type="ECO:0000256" key="6">
    <source>
        <dbReference type="ARBA" id="ARBA00023136"/>
    </source>
</evidence>
<dbReference type="InterPro" id="IPR011012">
    <property type="entry name" value="Longin-like_dom_sf"/>
</dbReference>
<keyword evidence="6 9" id="KW-0472">Membrane</keyword>
<sequence length="220" mass="25394">MTILYALVARQNVVLAEYTFTSGNFPTITRVLLGKIPPEDGKMSYVYDQYVFHYVVEKQLTFLCMADESFKRRVPFAFLDDVKERWFATYGDRGSTAIAFAMNEDFGRTLKKQVEFYNGPEADQFATVHKKLDDVKSVMVQNIEMVLERGEKLELLVDKSEQLQLDAFRFQKSSKQLRNAMFWKKVKIYLLIFFVCCVVLYVFLAVLCGPALKCGGDDDD</sequence>
<dbReference type="SUPFAM" id="SSF58038">
    <property type="entry name" value="SNARE fusion complex"/>
    <property type="match status" value="1"/>
</dbReference>
<dbReference type="GO" id="GO:0012505">
    <property type="term" value="C:endomembrane system"/>
    <property type="evidence" value="ECO:0007669"/>
    <property type="project" value="UniProtKB-SubCell"/>
</dbReference>
<evidence type="ECO:0008006" key="14">
    <source>
        <dbReference type="Google" id="ProtNLM"/>
    </source>
</evidence>
<evidence type="ECO:0000256" key="9">
    <source>
        <dbReference type="SAM" id="Phobius"/>
    </source>
</evidence>
<dbReference type="GO" id="GO:0016192">
    <property type="term" value="P:vesicle-mediated transport"/>
    <property type="evidence" value="ECO:0007669"/>
    <property type="project" value="InterPro"/>
</dbReference>